<keyword evidence="2" id="KW-1185">Reference proteome</keyword>
<name>A0A6L6IQN5_9ENTR</name>
<dbReference type="SUPFAM" id="SSF56399">
    <property type="entry name" value="ADP-ribosylation"/>
    <property type="match status" value="1"/>
</dbReference>
<gene>
    <name evidence="1" type="ORF">GJV78_21865</name>
</gene>
<accession>A0A6L6IQN5</accession>
<reference evidence="1 2" key="1">
    <citation type="submission" date="2019-11" db="EMBL/GenBank/DDBJ databases">
        <title>Escherichia alba sp. nov. isolated from the gut of plastic-eating superworms Zophobas atratus.</title>
        <authorList>
            <person name="Yang Y."/>
        </authorList>
    </citation>
    <scope>NUCLEOTIDE SEQUENCE [LARGE SCALE GENOMIC DNA]</scope>
    <source>
        <strain evidence="2">BIT-B35</strain>
    </source>
</reference>
<dbReference type="AlphaFoldDB" id="A0A6L6IQN5"/>
<dbReference type="Proteomes" id="UP000477739">
    <property type="component" value="Unassembled WGS sequence"/>
</dbReference>
<dbReference type="RefSeq" id="WP_100246813.1">
    <property type="nucleotide sequence ID" value="NZ_WMJZ01000064.1"/>
</dbReference>
<proteinExistence type="predicted"/>
<sequence length="186" mass="21718">MEKYYTLDSANSLFPFHEITLRYHTPKQPELAEFLNQIHPDGLSKHGYNYLYNPALFDEDHHRDNALLIGLILELVRRSEFPDKPSRYQSLFACQEISEVKQFRELLANERGDDGIRTAPIYEVRNQNPVHRGDMRLLNSDGPILDIYRRAHLYWSGESLTYANGEDPFWEILIPLPASTGRRVTE</sequence>
<protein>
    <submittedName>
        <fullName evidence="1">DUF2441 domain-containing protein</fullName>
    </submittedName>
</protein>
<evidence type="ECO:0000313" key="2">
    <source>
        <dbReference type="Proteomes" id="UP000477739"/>
    </source>
</evidence>
<organism evidence="1 2">
    <name type="scientific">Intestinirhabdus alba</name>
    <dbReference type="NCBI Taxonomy" id="2899544"/>
    <lineage>
        <taxon>Bacteria</taxon>
        <taxon>Pseudomonadati</taxon>
        <taxon>Pseudomonadota</taxon>
        <taxon>Gammaproteobacteria</taxon>
        <taxon>Enterobacterales</taxon>
        <taxon>Enterobacteriaceae</taxon>
        <taxon>Intestinirhabdus</taxon>
    </lineage>
</organism>
<dbReference type="OrthoDB" id="4569702at2"/>
<evidence type="ECO:0000313" key="1">
    <source>
        <dbReference type="EMBL" id="MTH48829.1"/>
    </source>
</evidence>
<comment type="caution">
    <text evidence="1">The sequence shown here is derived from an EMBL/GenBank/DDBJ whole genome shotgun (WGS) entry which is preliminary data.</text>
</comment>
<dbReference type="EMBL" id="WMJZ01000064">
    <property type="protein sequence ID" value="MTH48829.1"/>
    <property type="molecule type" value="Genomic_DNA"/>
</dbReference>